<evidence type="ECO:0000313" key="1">
    <source>
        <dbReference type="EMBL" id="KKN79015.1"/>
    </source>
</evidence>
<dbReference type="AlphaFoldDB" id="A0A0F9TCP7"/>
<organism evidence="1">
    <name type="scientific">marine sediment metagenome</name>
    <dbReference type="NCBI Taxonomy" id="412755"/>
    <lineage>
        <taxon>unclassified sequences</taxon>
        <taxon>metagenomes</taxon>
        <taxon>ecological metagenomes</taxon>
    </lineage>
</organism>
<name>A0A0F9TCP7_9ZZZZ</name>
<comment type="caution">
    <text evidence="1">The sequence shown here is derived from an EMBL/GenBank/DDBJ whole genome shotgun (WGS) entry which is preliminary data.</text>
</comment>
<proteinExistence type="predicted"/>
<protein>
    <submittedName>
        <fullName evidence="1">Uncharacterized protein</fullName>
    </submittedName>
</protein>
<gene>
    <name evidence="1" type="ORF">LCGC14_0344910</name>
</gene>
<accession>A0A0F9TCP7</accession>
<reference evidence="1" key="1">
    <citation type="journal article" date="2015" name="Nature">
        <title>Complex archaea that bridge the gap between prokaryotes and eukaryotes.</title>
        <authorList>
            <person name="Spang A."/>
            <person name="Saw J.H."/>
            <person name="Jorgensen S.L."/>
            <person name="Zaremba-Niedzwiedzka K."/>
            <person name="Martijn J."/>
            <person name="Lind A.E."/>
            <person name="van Eijk R."/>
            <person name="Schleper C."/>
            <person name="Guy L."/>
            <person name="Ettema T.J."/>
        </authorList>
    </citation>
    <scope>NUCLEOTIDE SEQUENCE</scope>
</reference>
<dbReference type="EMBL" id="LAZR01000254">
    <property type="protein sequence ID" value="KKN79015.1"/>
    <property type="molecule type" value="Genomic_DNA"/>
</dbReference>
<sequence>MTDFLRAPSKKSLLAMLKNVGELTSREWTRFFDGVLFKSEFNKIVGGDDTSGSSGGGFSFANFLKRDGTTKLTADWNAGSQKIRAKTLQSDVSTGTAPLTVASTTKVSNLNADLLDSQTGTYYLASDNFTGTEWTDLTDSGASTLHKHDHGGQDGLGDDDHTRYLDKDGTRALTGDWDAGSARKITVGAVSAGASDFGDGGTTNYAEFESDGTLKFNGTATVFDDLRVPITALRVGPAGAPDFAQFRDDGSGSTGVFAYWFDPNTEQQVYLVIQMPHSWKEGSNITPHVHWVSADTAVGAGTDVSWGFEYTWASINGVFDTTTLVYADEQSGGASEILTVNKHYKTYFSGIVGAGHTISSMLICRLFRDATSTGGTDDYDDDAGLIEIDFHYEIDTIGSKTELGKAGAAELPDTINWENDTIGQPPTVTPMYSGDTSTVRAIVQVNSVPTGLTKMVETATVTGNHVHNWRSSSKYDISSGIRVEVVGYFPSPGTNEDFYIGLAGDEDADGSSPGLPDHNVMALFREDDNDFYQRWSTQEVDDWPTENQVDLSQDILPQQWGHFQFEYKPGDDELIAQYRVIWNASAGGFKTLALTSSWTKPSTAYVFWGGLNNSTSFVRVANVWIGSLSDAWPNVGA</sequence>